<dbReference type="PROSITE" id="PS50850">
    <property type="entry name" value="MFS"/>
    <property type="match status" value="1"/>
</dbReference>
<keyword evidence="11" id="KW-1185">Reference proteome</keyword>
<dbReference type="GO" id="GO:1990961">
    <property type="term" value="P:xenobiotic detoxification by transmembrane export across the plasma membrane"/>
    <property type="evidence" value="ECO:0007669"/>
    <property type="project" value="InterPro"/>
</dbReference>
<organism evidence="10 11">
    <name type="scientific">Sulfitobacter brevis</name>
    <dbReference type="NCBI Taxonomy" id="74348"/>
    <lineage>
        <taxon>Bacteria</taxon>
        <taxon>Pseudomonadati</taxon>
        <taxon>Pseudomonadota</taxon>
        <taxon>Alphaproteobacteria</taxon>
        <taxon>Rhodobacterales</taxon>
        <taxon>Roseobacteraceae</taxon>
        <taxon>Sulfitobacter</taxon>
    </lineage>
</organism>
<dbReference type="InterPro" id="IPR036259">
    <property type="entry name" value="MFS_trans_sf"/>
</dbReference>
<comment type="similarity">
    <text evidence="2 8">Belongs to the major facilitator superfamily. Bcr/CmlA family.</text>
</comment>
<dbReference type="OrthoDB" id="9800416at2"/>
<dbReference type="CDD" id="cd17320">
    <property type="entry name" value="MFS_MdfA_MDR_like"/>
    <property type="match status" value="1"/>
</dbReference>
<dbReference type="STRING" id="74348.SAMN04488523_11359"/>
<dbReference type="EMBL" id="FOMW01000013">
    <property type="protein sequence ID" value="SFE96140.1"/>
    <property type="molecule type" value="Genomic_DNA"/>
</dbReference>
<dbReference type="NCBIfam" id="TIGR00710">
    <property type="entry name" value="efflux_Bcr_CflA"/>
    <property type="match status" value="1"/>
</dbReference>
<keyword evidence="3 8" id="KW-0813">Transport</keyword>
<proteinExistence type="inferred from homology"/>
<dbReference type="SUPFAM" id="SSF103473">
    <property type="entry name" value="MFS general substrate transporter"/>
    <property type="match status" value="1"/>
</dbReference>
<evidence type="ECO:0000256" key="1">
    <source>
        <dbReference type="ARBA" id="ARBA00004651"/>
    </source>
</evidence>
<reference evidence="10 11" key="1">
    <citation type="submission" date="2016-10" db="EMBL/GenBank/DDBJ databases">
        <authorList>
            <person name="de Groot N.N."/>
        </authorList>
    </citation>
    <scope>NUCLEOTIDE SEQUENCE [LARGE SCALE GENOMIC DNA]</scope>
    <source>
        <strain evidence="10 11">DSM 11443</strain>
    </source>
</reference>
<dbReference type="AlphaFoldDB" id="A0A1I2EVA3"/>
<keyword evidence="7 8" id="KW-0472">Membrane</keyword>
<evidence type="ECO:0000256" key="5">
    <source>
        <dbReference type="ARBA" id="ARBA00022692"/>
    </source>
</evidence>
<evidence type="ECO:0000256" key="7">
    <source>
        <dbReference type="ARBA" id="ARBA00023136"/>
    </source>
</evidence>
<feature type="transmembrane region" description="Helical" evidence="8">
    <location>
        <begin position="44"/>
        <end position="62"/>
    </location>
</feature>
<feature type="transmembrane region" description="Helical" evidence="8">
    <location>
        <begin position="207"/>
        <end position="232"/>
    </location>
</feature>
<dbReference type="GO" id="GO:0005886">
    <property type="term" value="C:plasma membrane"/>
    <property type="evidence" value="ECO:0007669"/>
    <property type="project" value="UniProtKB-SubCell"/>
</dbReference>
<evidence type="ECO:0000259" key="9">
    <source>
        <dbReference type="PROSITE" id="PS50850"/>
    </source>
</evidence>
<feature type="transmembrane region" description="Helical" evidence="8">
    <location>
        <begin position="278"/>
        <end position="295"/>
    </location>
</feature>
<feature type="transmembrane region" description="Helical" evidence="8">
    <location>
        <begin position="128"/>
        <end position="153"/>
    </location>
</feature>
<gene>
    <name evidence="10" type="ORF">SAMN04488523_11359</name>
</gene>
<dbReference type="PANTHER" id="PTHR23502">
    <property type="entry name" value="MAJOR FACILITATOR SUPERFAMILY"/>
    <property type="match status" value="1"/>
</dbReference>
<evidence type="ECO:0000313" key="10">
    <source>
        <dbReference type="EMBL" id="SFE96140.1"/>
    </source>
</evidence>
<feature type="transmembrane region" description="Helical" evidence="8">
    <location>
        <begin position="301"/>
        <end position="326"/>
    </location>
</feature>
<keyword evidence="4" id="KW-1003">Cell membrane</keyword>
<feature type="transmembrane region" description="Helical" evidence="8">
    <location>
        <begin position="244"/>
        <end position="266"/>
    </location>
</feature>
<dbReference type="Proteomes" id="UP000198977">
    <property type="component" value="Unassembled WGS sequence"/>
</dbReference>
<accession>A0A1I2EVA3</accession>
<evidence type="ECO:0000256" key="4">
    <source>
        <dbReference type="ARBA" id="ARBA00022475"/>
    </source>
</evidence>
<dbReference type="InterPro" id="IPR011701">
    <property type="entry name" value="MFS"/>
</dbReference>
<evidence type="ECO:0000313" key="11">
    <source>
        <dbReference type="Proteomes" id="UP000198977"/>
    </source>
</evidence>
<keyword evidence="8" id="KW-0997">Cell inner membrane</keyword>
<dbReference type="Gene3D" id="1.20.1720.10">
    <property type="entry name" value="Multidrug resistance protein D"/>
    <property type="match status" value="1"/>
</dbReference>
<dbReference type="RefSeq" id="WP_093924948.1">
    <property type="nucleotide sequence ID" value="NZ_FOMW01000013.1"/>
</dbReference>
<keyword evidence="5 8" id="KW-0812">Transmembrane</keyword>
<dbReference type="InterPro" id="IPR020846">
    <property type="entry name" value="MFS_dom"/>
</dbReference>
<dbReference type="Pfam" id="PF07690">
    <property type="entry name" value="MFS_1"/>
    <property type="match status" value="1"/>
</dbReference>
<feature type="transmembrane region" description="Helical" evidence="8">
    <location>
        <begin position="95"/>
        <end position="116"/>
    </location>
</feature>
<feature type="transmembrane region" description="Helical" evidence="8">
    <location>
        <begin position="365"/>
        <end position="385"/>
    </location>
</feature>
<name>A0A1I2EVA3_9RHOB</name>
<evidence type="ECO:0000256" key="3">
    <source>
        <dbReference type="ARBA" id="ARBA00022448"/>
    </source>
</evidence>
<dbReference type="InterPro" id="IPR004812">
    <property type="entry name" value="Efflux_drug-R_Bcr/CmlA"/>
</dbReference>
<feature type="transmembrane region" description="Helical" evidence="8">
    <location>
        <begin position="69"/>
        <end position="89"/>
    </location>
</feature>
<dbReference type="GO" id="GO:0042910">
    <property type="term" value="F:xenobiotic transmembrane transporter activity"/>
    <property type="evidence" value="ECO:0007669"/>
    <property type="project" value="InterPro"/>
</dbReference>
<comment type="subcellular location">
    <subcellularLocation>
        <location evidence="8">Cell inner membrane</location>
        <topology evidence="8">Multi-pass membrane protein</topology>
    </subcellularLocation>
    <subcellularLocation>
        <location evidence="1">Cell membrane</location>
        <topology evidence="1">Multi-pass membrane protein</topology>
    </subcellularLocation>
</comment>
<protein>
    <recommendedName>
        <fullName evidence="8">Bcr/CflA family efflux transporter</fullName>
    </recommendedName>
</protein>
<sequence length="396" mass="40664">MLRSALVLGLLGLVGPFAIDMYLPAMPAIAAGLAAPETAVQATITAYFIAFGLGQMVYGPWADQAGRKLPILVGLAIFIIASFGATLAGSIETLIAWRALQGLGGAVLMVMPRAIIRDMYTGTQATRLMAMLMLVISISPMLAPLAGSLVMALAGWRGIFAVIGVLGVASLLITVFLQPETLPASARVKVNFANIRRGILVLLRDPVFMGLTFIGGFAMGSFFVFIAFAPFVYTGQYGLGPTGFSLAFAVNAIGFFSASQAAGWLGDRWGMRSLVRRGVAGFLICSVAIFALALVTDPGMVGVMIGLFCANACLGVVIPTVMVVALDDHGDIAGLASSLGGTLQMLSGGVAIALAGPFFDGTATPMLGAIAACAAIAAILTLVLLRPRAVATPSAG</sequence>
<dbReference type="PANTHER" id="PTHR23502:SF132">
    <property type="entry name" value="POLYAMINE TRANSPORTER 2-RELATED"/>
    <property type="match status" value="1"/>
</dbReference>
<evidence type="ECO:0000256" key="2">
    <source>
        <dbReference type="ARBA" id="ARBA00006236"/>
    </source>
</evidence>
<comment type="caution">
    <text evidence="8">Lacks conserved residue(s) required for the propagation of feature annotation.</text>
</comment>
<keyword evidence="6 8" id="KW-1133">Transmembrane helix</keyword>
<feature type="transmembrane region" description="Helical" evidence="8">
    <location>
        <begin position="338"/>
        <end position="359"/>
    </location>
</feature>
<evidence type="ECO:0000256" key="8">
    <source>
        <dbReference type="RuleBase" id="RU365088"/>
    </source>
</evidence>
<feature type="transmembrane region" description="Helical" evidence="8">
    <location>
        <begin position="159"/>
        <end position="177"/>
    </location>
</feature>
<feature type="domain" description="Major facilitator superfamily (MFS) profile" evidence="9">
    <location>
        <begin position="4"/>
        <end position="389"/>
    </location>
</feature>
<evidence type="ECO:0000256" key="6">
    <source>
        <dbReference type="ARBA" id="ARBA00022989"/>
    </source>
</evidence>